<dbReference type="Gene3D" id="3.30.365.10">
    <property type="entry name" value="Aldehyde oxidase/xanthine dehydrogenase, molybdopterin binding domain"/>
    <property type="match status" value="4"/>
</dbReference>
<evidence type="ECO:0000313" key="4">
    <source>
        <dbReference type="EMBL" id="MFC5067045.1"/>
    </source>
</evidence>
<dbReference type="InterPro" id="IPR037165">
    <property type="entry name" value="AldOxase/xan_DH_Mopterin-bd_sf"/>
</dbReference>
<organism evidence="4 5">
    <name type="scientific">Flaviflagellibacter deserti</name>
    <dbReference type="NCBI Taxonomy" id="2267266"/>
    <lineage>
        <taxon>Bacteria</taxon>
        <taxon>Pseudomonadati</taxon>
        <taxon>Pseudomonadota</taxon>
        <taxon>Alphaproteobacteria</taxon>
        <taxon>Hyphomicrobiales</taxon>
        <taxon>Flaviflagellibacter</taxon>
    </lineage>
</organism>
<dbReference type="SUPFAM" id="SSF54665">
    <property type="entry name" value="CO dehydrogenase molybdoprotein N-domain-like"/>
    <property type="match status" value="1"/>
</dbReference>
<sequence length="763" mass="81870">MSAAAPEPKANMGQPVPRYDAREKVTGVARYASDQQVSQPAFAFLVTSAIARGDITSIDERGAREVPGVLDIFTHRNTDDLTQTKYGQQGGGASTSIQGLGPEIRHDGQIVAMVVADTFENAREAAYRLKIGYSEATPSASFESAGTEMKDANGIMSVATQAKEWLSTGDVEDALSKAAVTVDAEYSTPTQHHNPIELFTTTCSWQGDKLTIYEPSQFVFGLKNAVAERIDVAPDNIHVVSPYVGGAFGSKAQMTPRTGLVAYAARKVGRPVKLVATRDQGYTISTYRAETRHHVRLGSDRDGRLVAYSHEGFEITSRPDSYSVKGTEETAHLYSFGAVATKVNVVHADRNTPGFMRSPPVVPYVYALESALDELAVKLRMDPVELRRKNDGMKDSFGKEWSSRSLMTCYDQAAEAFGWSKRNPEPGSMRDGEWLVGWGCATAVYPTHNAASAARVSLRSTGEALVQIAVHDIGTGAYTVIGQLVASELGVPVEKVRVELGDTLLPAGPVAGGSVTTAAAGSAVLKACAQIRTRLIGGASSGDGAPLAGVPDGQIRLREGRAVAQDGRSEELAKLFERLGQNQIEEYAEFVPAGASSNAMERLYQGKPTFVGGSNGEKLMYSLGAEFVEVRVNQRTREVRCPRAIGAFAAGRILNTRTTHSQLMGGMIWGIASALHEKTELDEKRARYVNDNIAEYLIPVNADIRDIDIILVPEIDNEVNPVGVKGLGELANVGTAAAVANAVYHATGIRIRDLPVRIEALLA</sequence>
<dbReference type="EMBL" id="JBHSJF010000003">
    <property type="protein sequence ID" value="MFC5067045.1"/>
    <property type="molecule type" value="Genomic_DNA"/>
</dbReference>
<dbReference type="Pfam" id="PF20256">
    <property type="entry name" value="MoCoBD_2"/>
    <property type="match status" value="1"/>
</dbReference>
<protein>
    <submittedName>
        <fullName evidence="4">Xanthine dehydrogenase family protein molybdopterin-binding subunit</fullName>
    </submittedName>
</protein>
<dbReference type="SMART" id="SM01008">
    <property type="entry name" value="Ald_Xan_dh_C"/>
    <property type="match status" value="1"/>
</dbReference>
<proteinExistence type="predicted"/>
<feature type="domain" description="Aldehyde oxidase/xanthine dehydrogenase a/b hammerhead" evidence="3">
    <location>
        <begin position="26"/>
        <end position="137"/>
    </location>
</feature>
<dbReference type="InterPro" id="IPR016208">
    <property type="entry name" value="Ald_Oxase/xanthine_DH-like"/>
</dbReference>
<dbReference type="SUPFAM" id="SSF56003">
    <property type="entry name" value="Molybdenum cofactor-binding domain"/>
    <property type="match status" value="1"/>
</dbReference>
<dbReference type="PANTHER" id="PTHR11908:SF132">
    <property type="entry name" value="ALDEHYDE OXIDASE 1-RELATED"/>
    <property type="match status" value="1"/>
</dbReference>
<evidence type="ECO:0000313" key="5">
    <source>
        <dbReference type="Proteomes" id="UP001595796"/>
    </source>
</evidence>
<dbReference type="InterPro" id="IPR036856">
    <property type="entry name" value="Ald_Oxase/Xan_DH_a/b_sf"/>
</dbReference>
<evidence type="ECO:0000256" key="2">
    <source>
        <dbReference type="ARBA" id="ARBA00023002"/>
    </source>
</evidence>
<keyword evidence="2" id="KW-0560">Oxidoreductase</keyword>
<dbReference type="Pfam" id="PF01315">
    <property type="entry name" value="Ald_Xan_dh_C"/>
    <property type="match status" value="1"/>
</dbReference>
<accession>A0ABV9Z024</accession>
<evidence type="ECO:0000259" key="3">
    <source>
        <dbReference type="SMART" id="SM01008"/>
    </source>
</evidence>
<keyword evidence="1" id="KW-0500">Molybdenum</keyword>
<dbReference type="Gene3D" id="3.90.1170.50">
    <property type="entry name" value="Aldehyde oxidase/xanthine dehydrogenase, a/b hammerhead"/>
    <property type="match status" value="1"/>
</dbReference>
<dbReference type="PANTHER" id="PTHR11908">
    <property type="entry name" value="XANTHINE DEHYDROGENASE"/>
    <property type="match status" value="1"/>
</dbReference>
<dbReference type="RefSeq" id="WP_114957445.1">
    <property type="nucleotide sequence ID" value="NZ_JBHSJF010000003.1"/>
</dbReference>
<reference evidence="5" key="1">
    <citation type="journal article" date="2019" name="Int. J. Syst. Evol. Microbiol.">
        <title>The Global Catalogue of Microorganisms (GCM) 10K type strain sequencing project: providing services to taxonomists for standard genome sequencing and annotation.</title>
        <authorList>
            <consortium name="The Broad Institute Genomics Platform"/>
            <consortium name="The Broad Institute Genome Sequencing Center for Infectious Disease"/>
            <person name="Wu L."/>
            <person name="Ma J."/>
        </authorList>
    </citation>
    <scope>NUCLEOTIDE SEQUENCE [LARGE SCALE GENOMIC DNA]</scope>
    <source>
        <strain evidence="5">CGMCC 1.16444</strain>
    </source>
</reference>
<name>A0ABV9Z024_9HYPH</name>
<dbReference type="InterPro" id="IPR008274">
    <property type="entry name" value="AldOxase/xan_DH_MoCoBD1"/>
</dbReference>
<evidence type="ECO:0000256" key="1">
    <source>
        <dbReference type="ARBA" id="ARBA00022505"/>
    </source>
</evidence>
<gene>
    <name evidence="4" type="ORF">ACFPFW_03340</name>
</gene>
<keyword evidence="5" id="KW-1185">Reference proteome</keyword>
<dbReference type="InterPro" id="IPR046867">
    <property type="entry name" value="AldOxase/xan_DH_MoCoBD2"/>
</dbReference>
<dbReference type="InterPro" id="IPR000674">
    <property type="entry name" value="Ald_Oxase/Xan_DH_a/b"/>
</dbReference>
<dbReference type="Pfam" id="PF02738">
    <property type="entry name" value="MoCoBD_1"/>
    <property type="match status" value="1"/>
</dbReference>
<comment type="caution">
    <text evidence="4">The sequence shown here is derived from an EMBL/GenBank/DDBJ whole genome shotgun (WGS) entry which is preliminary data.</text>
</comment>
<dbReference type="Proteomes" id="UP001595796">
    <property type="component" value="Unassembled WGS sequence"/>
</dbReference>